<dbReference type="Proteomes" id="UP000593571">
    <property type="component" value="Unassembled WGS sequence"/>
</dbReference>
<dbReference type="PROSITE" id="PS51269">
    <property type="entry name" value="COMM"/>
    <property type="match status" value="1"/>
</dbReference>
<evidence type="ECO:0000259" key="2">
    <source>
        <dbReference type="PROSITE" id="PS51269"/>
    </source>
</evidence>
<dbReference type="PANTHER" id="PTHR16231">
    <property type="entry name" value="COMM DOMAIN-CONTAINING PROTEIN 4-8 FAMILY MEMBER"/>
    <property type="match status" value="1"/>
</dbReference>
<feature type="transmembrane region" description="Helical" evidence="1">
    <location>
        <begin position="185"/>
        <end position="207"/>
    </location>
</feature>
<evidence type="ECO:0000256" key="1">
    <source>
        <dbReference type="SAM" id="Phobius"/>
    </source>
</evidence>
<dbReference type="InterPro" id="IPR037358">
    <property type="entry name" value="COMMD7"/>
</dbReference>
<comment type="caution">
    <text evidence="3">The sequence shown here is derived from an EMBL/GenBank/DDBJ whole genome shotgun (WGS) entry which is preliminary data.</text>
</comment>
<name>A0A7J8DHT4_ROUAE</name>
<keyword evidence="4" id="KW-1185">Reference proteome</keyword>
<keyword evidence="1" id="KW-1133">Transmembrane helix</keyword>
<sequence length="303" mass="33276">MGRLHCMQDPVPEAVGGDMQQLNQLGAQQFSALTEVLFHFLTEPKEVERFLAQLSEFATTNQISLGPLRSIVKSLLLVPNGALKKSLTAEQVQADFITLGLSEEKATYFSEKWKQNAPTLARWAIGQTLMINQLIDMEWKFGVTSGSSELEKVGSIFLQLKLVVKKGNQIENLYIGESKSPFEPFYFYFFFVLLLLLCSTFSTSTVFSSLSGHNRKKSLLSCVITTAFPLVKDGARIINKPLAGWRPHSRRAFLKKGRCGGGVGGGGGGQMAKIEEQEGLAVEVTLNILNNGLSSLCSGVRSF</sequence>
<proteinExistence type="predicted"/>
<dbReference type="Pfam" id="PF07258">
    <property type="entry name" value="COMM_domain"/>
    <property type="match status" value="1"/>
</dbReference>
<accession>A0A7J8DHT4</accession>
<protein>
    <recommendedName>
        <fullName evidence="2">COMM domain-containing protein</fullName>
    </recommendedName>
</protein>
<dbReference type="GO" id="GO:0033209">
    <property type="term" value="P:tumor necrosis factor-mediated signaling pathway"/>
    <property type="evidence" value="ECO:0007669"/>
    <property type="project" value="TreeGrafter"/>
</dbReference>
<gene>
    <name evidence="3" type="ORF">HJG63_008558</name>
</gene>
<organism evidence="3 4">
    <name type="scientific">Rousettus aegyptiacus</name>
    <name type="common">Egyptian fruit bat</name>
    <name type="synonym">Pteropus aegyptiacus</name>
    <dbReference type="NCBI Taxonomy" id="9407"/>
    <lineage>
        <taxon>Eukaryota</taxon>
        <taxon>Metazoa</taxon>
        <taxon>Chordata</taxon>
        <taxon>Craniata</taxon>
        <taxon>Vertebrata</taxon>
        <taxon>Euteleostomi</taxon>
        <taxon>Mammalia</taxon>
        <taxon>Eutheria</taxon>
        <taxon>Laurasiatheria</taxon>
        <taxon>Chiroptera</taxon>
        <taxon>Yinpterochiroptera</taxon>
        <taxon>Pteropodoidea</taxon>
        <taxon>Pteropodidae</taxon>
        <taxon>Rousettinae</taxon>
        <taxon>Rousettus</taxon>
    </lineage>
</organism>
<dbReference type="InterPro" id="IPR047155">
    <property type="entry name" value="COMMD4/6/7/8"/>
</dbReference>
<evidence type="ECO:0000313" key="4">
    <source>
        <dbReference type="Proteomes" id="UP000593571"/>
    </source>
</evidence>
<reference evidence="3 4" key="1">
    <citation type="journal article" date="2020" name="Nature">
        <title>Six reference-quality genomes reveal evolution of bat adaptations.</title>
        <authorList>
            <person name="Jebb D."/>
            <person name="Huang Z."/>
            <person name="Pippel M."/>
            <person name="Hughes G.M."/>
            <person name="Lavrichenko K."/>
            <person name="Devanna P."/>
            <person name="Winkler S."/>
            <person name="Jermiin L.S."/>
            <person name="Skirmuntt E.C."/>
            <person name="Katzourakis A."/>
            <person name="Burkitt-Gray L."/>
            <person name="Ray D.A."/>
            <person name="Sullivan K.A.M."/>
            <person name="Roscito J.G."/>
            <person name="Kirilenko B.M."/>
            <person name="Davalos L.M."/>
            <person name="Corthals A.P."/>
            <person name="Power M.L."/>
            <person name="Jones G."/>
            <person name="Ransome R.D."/>
            <person name="Dechmann D.K.N."/>
            <person name="Locatelli A.G."/>
            <person name="Puechmaille S.J."/>
            <person name="Fedrigo O."/>
            <person name="Jarvis E.D."/>
            <person name="Hiller M."/>
            <person name="Vernes S.C."/>
            <person name="Myers E.W."/>
            <person name="Teeling E.C."/>
        </authorList>
    </citation>
    <scope>NUCLEOTIDE SEQUENCE [LARGE SCALE GENOMIC DNA]</scope>
    <source>
        <strain evidence="3">MRouAeg1</strain>
        <tissue evidence="3">Muscle</tissue>
    </source>
</reference>
<dbReference type="InterPro" id="IPR017920">
    <property type="entry name" value="COMM"/>
</dbReference>
<dbReference type="CDD" id="cd04755">
    <property type="entry name" value="Commd7"/>
    <property type="match status" value="1"/>
</dbReference>
<dbReference type="GO" id="GO:0045892">
    <property type="term" value="P:negative regulation of DNA-templated transcription"/>
    <property type="evidence" value="ECO:0007669"/>
    <property type="project" value="TreeGrafter"/>
</dbReference>
<dbReference type="EMBL" id="JACASE010000012">
    <property type="protein sequence ID" value="KAF6422738.1"/>
    <property type="molecule type" value="Genomic_DNA"/>
</dbReference>
<keyword evidence="1" id="KW-0812">Transmembrane</keyword>
<dbReference type="Pfam" id="PF21672">
    <property type="entry name" value="COMM_HN"/>
    <property type="match status" value="1"/>
</dbReference>
<dbReference type="AlphaFoldDB" id="A0A7J8DHT4"/>
<feature type="domain" description="COMM" evidence="2">
    <location>
        <begin position="133"/>
        <end position="200"/>
    </location>
</feature>
<evidence type="ECO:0000313" key="3">
    <source>
        <dbReference type="EMBL" id="KAF6422738.1"/>
    </source>
</evidence>
<keyword evidence="1" id="KW-0472">Membrane</keyword>
<dbReference type="GO" id="GO:0051059">
    <property type="term" value="F:NF-kappaB binding"/>
    <property type="evidence" value="ECO:0007669"/>
    <property type="project" value="TreeGrafter"/>
</dbReference>
<dbReference type="PANTHER" id="PTHR16231:SF2">
    <property type="entry name" value="COMM DOMAIN-CONTAINING PROTEIN 7"/>
    <property type="match status" value="1"/>
</dbReference>